<sequence>MKKVSVVIPVYAVEKYIADAVQSVLEQTHENLEAILVNDGTPDASIEICKQFTDPRVKIIHQTNRGASAARNNGIRHAQGDYIAFLDADDIWVPEKLEKHIHHLESSPNVGVSFSYCAFVDEFGTPLGLYNATEYKVITPGAILCRNPIVSPSCLVTRREVLEEVKFQQELNGIIEDCYFDEDLRQSEDAECWFRICVKTNWQLEAIPEILATYRLHSVGNSANLLKTLDSWDQFIEKARVYASEIVAEWEKPAMAYTLRYLARKAVTMSDGSMAINLSHKALMTHWRILLEEPRRTFVTLAAAYALGFLPQLLYHQLQSIGLKVIGASQRRRILKDQSKLISATPNSELYSS</sequence>
<dbReference type="CDD" id="cd00761">
    <property type="entry name" value="Glyco_tranf_GTA_type"/>
    <property type="match status" value="1"/>
</dbReference>
<evidence type="ECO:0000313" key="2">
    <source>
        <dbReference type="EMBL" id="MUL39034.1"/>
    </source>
</evidence>
<accession>A0A6N8G237</accession>
<dbReference type="GO" id="GO:0016740">
    <property type="term" value="F:transferase activity"/>
    <property type="evidence" value="ECO:0007669"/>
    <property type="project" value="UniProtKB-KW"/>
</dbReference>
<dbReference type="AlphaFoldDB" id="A0A6N8G237"/>
<dbReference type="OrthoDB" id="418085at2"/>
<dbReference type="Proteomes" id="UP000441797">
    <property type="component" value="Unassembled WGS sequence"/>
</dbReference>
<name>A0A6N8G237_9CHRO</name>
<evidence type="ECO:0000259" key="1">
    <source>
        <dbReference type="Pfam" id="PF00535"/>
    </source>
</evidence>
<reference evidence="2 3" key="1">
    <citation type="journal article" date="2019" name="Front. Microbiol.">
        <title>Genomic Features for Desiccation Tolerance and Sugar Biosynthesis in the Extremophile Gloeocapsopsis sp. UTEX B3054.</title>
        <authorList>
            <person name="Urrejola C."/>
            <person name="Alcorta J."/>
            <person name="Salas L."/>
            <person name="Vasquez M."/>
            <person name="Polz M.F."/>
            <person name="Vicuna R."/>
            <person name="Diez B."/>
        </authorList>
    </citation>
    <scope>NUCLEOTIDE SEQUENCE [LARGE SCALE GENOMIC DNA]</scope>
    <source>
        <strain evidence="2 3">1H9</strain>
    </source>
</reference>
<keyword evidence="2" id="KW-0808">Transferase</keyword>
<dbReference type="RefSeq" id="WP_105220004.1">
    <property type="nucleotide sequence ID" value="NZ_CAWNSU010000053.1"/>
</dbReference>
<dbReference type="Pfam" id="PF00535">
    <property type="entry name" value="Glycos_transf_2"/>
    <property type="match status" value="1"/>
</dbReference>
<gene>
    <name evidence="2" type="ORF">BWI75_22695</name>
</gene>
<dbReference type="InterPro" id="IPR001173">
    <property type="entry name" value="Glyco_trans_2-like"/>
</dbReference>
<dbReference type="SUPFAM" id="SSF53448">
    <property type="entry name" value="Nucleotide-diphospho-sugar transferases"/>
    <property type="match status" value="1"/>
</dbReference>
<dbReference type="PANTHER" id="PTHR43685">
    <property type="entry name" value="GLYCOSYLTRANSFERASE"/>
    <property type="match status" value="1"/>
</dbReference>
<dbReference type="PANTHER" id="PTHR43685:SF2">
    <property type="entry name" value="GLYCOSYLTRANSFERASE 2-LIKE DOMAIN-CONTAINING PROTEIN"/>
    <property type="match status" value="1"/>
</dbReference>
<evidence type="ECO:0000313" key="3">
    <source>
        <dbReference type="Proteomes" id="UP000441797"/>
    </source>
</evidence>
<comment type="caution">
    <text evidence="2">The sequence shown here is derived from an EMBL/GenBank/DDBJ whole genome shotgun (WGS) entry which is preliminary data.</text>
</comment>
<dbReference type="InterPro" id="IPR050834">
    <property type="entry name" value="Glycosyltransf_2"/>
</dbReference>
<proteinExistence type="predicted"/>
<keyword evidence="3" id="KW-1185">Reference proteome</keyword>
<dbReference type="Gene3D" id="3.90.550.10">
    <property type="entry name" value="Spore Coat Polysaccharide Biosynthesis Protein SpsA, Chain A"/>
    <property type="match status" value="1"/>
</dbReference>
<dbReference type="InterPro" id="IPR029044">
    <property type="entry name" value="Nucleotide-diphossugar_trans"/>
</dbReference>
<organism evidence="2 3">
    <name type="scientific">Gloeocapsopsis dulcis AAB1 = 1H9</name>
    <dbReference type="NCBI Taxonomy" id="1433147"/>
    <lineage>
        <taxon>Bacteria</taxon>
        <taxon>Bacillati</taxon>
        <taxon>Cyanobacteriota</taxon>
        <taxon>Cyanophyceae</taxon>
        <taxon>Oscillatoriophycideae</taxon>
        <taxon>Chroococcales</taxon>
        <taxon>Chroococcaceae</taxon>
        <taxon>Gloeocapsopsis</taxon>
        <taxon>Gloeocapsopsis dulcis</taxon>
    </lineage>
</organism>
<feature type="domain" description="Glycosyltransferase 2-like" evidence="1">
    <location>
        <begin position="5"/>
        <end position="165"/>
    </location>
</feature>
<dbReference type="EMBL" id="NAPY01000057">
    <property type="protein sequence ID" value="MUL39034.1"/>
    <property type="molecule type" value="Genomic_DNA"/>
</dbReference>
<protein>
    <submittedName>
        <fullName evidence="2">Glucosyl transferase</fullName>
    </submittedName>
</protein>